<evidence type="ECO:0000313" key="1">
    <source>
        <dbReference type="EMBL" id="MEK8033837.1"/>
    </source>
</evidence>
<keyword evidence="2" id="KW-1185">Reference proteome</keyword>
<name>A0ABU9BV41_9BURK</name>
<protein>
    <recommendedName>
        <fullName evidence="3">DUF3455 domain-containing protein</fullName>
    </recommendedName>
</protein>
<proteinExistence type="predicted"/>
<sequence length="355" mass="38547">MSIVWRGAATWARTVVSLAALWAAHGAMAALPLYRISVVPTEGDLASAEAINDQGVIVGTLHGDKARAFRWREGRAVEWAPLDDPRREQFAVSVDEQGAMSYWVQWPGNVWPGKFLRTEVWAKGTTPAKKLRGVFSYFGNTAGDLIVDGQERTYALRERDGTVTELGLADDKVELNDLNNRQQVVGHRKSGRPVMWTRGAGFTDIPALPDEPQVSARAVNDRAEVALMTGPFDLSLNGPDNAPNAIYLWSVGNGVQSLGSSADCAWYQPIKLGAHGTVVGQCYAQPSPVSAQHAFAADATHGVYLLESCVDPADPQAGRYDIWKAVGINQSGQIAAEAYDRVQRVQKVILLTPVR</sequence>
<accession>A0ABU9BV41</accession>
<dbReference type="RefSeq" id="WP_341428263.1">
    <property type="nucleotide sequence ID" value="NZ_JBBUTG010000022.1"/>
</dbReference>
<reference evidence="1 2" key="1">
    <citation type="submission" date="2024-04" db="EMBL/GenBank/DDBJ databases">
        <title>Novel species of the genus Ideonella isolated from streams.</title>
        <authorList>
            <person name="Lu H."/>
        </authorList>
    </citation>
    <scope>NUCLEOTIDE SEQUENCE [LARGE SCALE GENOMIC DNA]</scope>
    <source>
        <strain evidence="1 2">DXS29W</strain>
    </source>
</reference>
<evidence type="ECO:0000313" key="2">
    <source>
        <dbReference type="Proteomes" id="UP001371218"/>
    </source>
</evidence>
<evidence type="ECO:0008006" key="3">
    <source>
        <dbReference type="Google" id="ProtNLM"/>
    </source>
</evidence>
<dbReference type="Proteomes" id="UP001371218">
    <property type="component" value="Unassembled WGS sequence"/>
</dbReference>
<dbReference type="EMBL" id="JBBUTG010000022">
    <property type="protein sequence ID" value="MEK8033837.1"/>
    <property type="molecule type" value="Genomic_DNA"/>
</dbReference>
<organism evidence="1 2">
    <name type="scientific">Ideonella lacteola</name>
    <dbReference type="NCBI Taxonomy" id="2984193"/>
    <lineage>
        <taxon>Bacteria</taxon>
        <taxon>Pseudomonadati</taxon>
        <taxon>Pseudomonadota</taxon>
        <taxon>Betaproteobacteria</taxon>
        <taxon>Burkholderiales</taxon>
        <taxon>Sphaerotilaceae</taxon>
        <taxon>Ideonella</taxon>
    </lineage>
</organism>
<comment type="caution">
    <text evidence="1">The sequence shown here is derived from an EMBL/GenBank/DDBJ whole genome shotgun (WGS) entry which is preliminary data.</text>
</comment>
<gene>
    <name evidence="1" type="ORF">AACH06_23685</name>
</gene>